<dbReference type="PROSITE" id="PS50977">
    <property type="entry name" value="HTH_TETR_2"/>
    <property type="match status" value="1"/>
</dbReference>
<dbReference type="EMBL" id="BAAAHD010000088">
    <property type="protein sequence ID" value="GAA0596945.1"/>
    <property type="molecule type" value="Genomic_DNA"/>
</dbReference>
<protein>
    <submittedName>
        <fullName evidence="6 7">AcrR family transcriptional regulator</fullName>
    </submittedName>
</protein>
<accession>A0A7W7IDV5</accession>
<name>A0A7W7IDV5_9ACTN</name>
<evidence type="ECO:0000256" key="2">
    <source>
        <dbReference type="ARBA" id="ARBA00023125"/>
    </source>
</evidence>
<dbReference type="Pfam" id="PF00440">
    <property type="entry name" value="TetR_N"/>
    <property type="match status" value="1"/>
</dbReference>
<dbReference type="Proteomes" id="UP000549343">
    <property type="component" value="Unassembled WGS sequence"/>
</dbReference>
<dbReference type="EMBL" id="JACHMV010000001">
    <property type="protein sequence ID" value="MBB4775186.1"/>
    <property type="molecule type" value="Genomic_DNA"/>
</dbReference>
<gene>
    <name evidence="7" type="ORF">F4557_003604</name>
    <name evidence="6" type="ORF">GCM10009546_68780</name>
</gene>
<dbReference type="SUPFAM" id="SSF46689">
    <property type="entry name" value="Homeodomain-like"/>
    <property type="match status" value="1"/>
</dbReference>
<dbReference type="Proteomes" id="UP001501427">
    <property type="component" value="Unassembled WGS sequence"/>
</dbReference>
<proteinExistence type="predicted"/>
<reference evidence="6" key="3">
    <citation type="submission" date="2023-12" db="EMBL/GenBank/DDBJ databases">
        <authorList>
            <person name="Sun Q."/>
            <person name="Inoue M."/>
        </authorList>
    </citation>
    <scope>NUCLEOTIDE SEQUENCE</scope>
    <source>
        <strain evidence="6">JCM 10667</strain>
    </source>
</reference>
<keyword evidence="3" id="KW-0804">Transcription</keyword>
<dbReference type="AlphaFoldDB" id="A0A7W7IDV5"/>
<dbReference type="InterPro" id="IPR001647">
    <property type="entry name" value="HTH_TetR"/>
</dbReference>
<reference evidence="7 8" key="2">
    <citation type="submission" date="2020-08" db="EMBL/GenBank/DDBJ databases">
        <title>Sequencing the genomes of 1000 actinobacteria strains.</title>
        <authorList>
            <person name="Klenk H.-P."/>
        </authorList>
    </citation>
    <scope>NUCLEOTIDE SEQUENCE [LARGE SCALE GENOMIC DNA]</scope>
    <source>
        <strain evidence="7 8">DSM 44772</strain>
    </source>
</reference>
<keyword evidence="9" id="KW-1185">Reference proteome</keyword>
<dbReference type="PRINTS" id="PR00455">
    <property type="entry name" value="HTHTETR"/>
</dbReference>
<sequence>MTSDDSPKAPARALRADVRRNRARLIGAARETFGRDGADASLEGVARLAGVGIGTLYRHFPTRQDLLEALLADAYGELAAKARELMLSPSPGDGLLEWLRAFVSGVTAFRGMAAAAVVSLRDDRPEAARAVREAGGALFARAQEAGDVPRDAVFIDALRLAGAIAMVTEDDPEAAERLLSLAATGLARGKAAAR</sequence>
<dbReference type="InterPro" id="IPR050109">
    <property type="entry name" value="HTH-type_TetR-like_transc_reg"/>
</dbReference>
<dbReference type="GO" id="GO:0000976">
    <property type="term" value="F:transcription cis-regulatory region binding"/>
    <property type="evidence" value="ECO:0007669"/>
    <property type="project" value="TreeGrafter"/>
</dbReference>
<dbReference type="RefSeq" id="WP_221480721.1">
    <property type="nucleotide sequence ID" value="NZ_BAAAHD010000088.1"/>
</dbReference>
<evidence type="ECO:0000313" key="8">
    <source>
        <dbReference type="Proteomes" id="UP000549343"/>
    </source>
</evidence>
<dbReference type="PANTHER" id="PTHR30055">
    <property type="entry name" value="HTH-TYPE TRANSCRIPTIONAL REGULATOR RUTR"/>
    <property type="match status" value="1"/>
</dbReference>
<evidence type="ECO:0000313" key="7">
    <source>
        <dbReference type="EMBL" id="MBB4775186.1"/>
    </source>
</evidence>
<dbReference type="PANTHER" id="PTHR30055:SF234">
    <property type="entry name" value="HTH-TYPE TRANSCRIPTIONAL REGULATOR BETI"/>
    <property type="match status" value="1"/>
</dbReference>
<dbReference type="InterPro" id="IPR036271">
    <property type="entry name" value="Tet_transcr_reg_TetR-rel_C_sf"/>
</dbReference>
<feature type="domain" description="HTH tetR-type" evidence="5">
    <location>
        <begin position="19"/>
        <end position="78"/>
    </location>
</feature>
<dbReference type="SUPFAM" id="SSF48498">
    <property type="entry name" value="Tetracyclin repressor-like, C-terminal domain"/>
    <property type="match status" value="1"/>
</dbReference>
<organism evidence="7 8">
    <name type="scientific">Actinomadura livida</name>
    <dbReference type="NCBI Taxonomy" id="79909"/>
    <lineage>
        <taxon>Bacteria</taxon>
        <taxon>Bacillati</taxon>
        <taxon>Actinomycetota</taxon>
        <taxon>Actinomycetes</taxon>
        <taxon>Streptosporangiales</taxon>
        <taxon>Thermomonosporaceae</taxon>
        <taxon>Actinomadura</taxon>
    </lineage>
</organism>
<keyword evidence="2 4" id="KW-0238">DNA-binding</keyword>
<dbReference type="Gene3D" id="1.10.357.10">
    <property type="entry name" value="Tetracycline Repressor, domain 2"/>
    <property type="match status" value="1"/>
</dbReference>
<evidence type="ECO:0000259" key="5">
    <source>
        <dbReference type="PROSITE" id="PS50977"/>
    </source>
</evidence>
<evidence type="ECO:0000313" key="9">
    <source>
        <dbReference type="Proteomes" id="UP001501427"/>
    </source>
</evidence>
<evidence type="ECO:0000256" key="1">
    <source>
        <dbReference type="ARBA" id="ARBA00023015"/>
    </source>
</evidence>
<comment type="caution">
    <text evidence="7">The sequence shown here is derived from an EMBL/GenBank/DDBJ whole genome shotgun (WGS) entry which is preliminary data.</text>
</comment>
<evidence type="ECO:0000313" key="6">
    <source>
        <dbReference type="EMBL" id="GAA0596945.1"/>
    </source>
</evidence>
<evidence type="ECO:0000256" key="4">
    <source>
        <dbReference type="PROSITE-ProRule" id="PRU00335"/>
    </source>
</evidence>
<dbReference type="Pfam" id="PF21597">
    <property type="entry name" value="TetR_C_43"/>
    <property type="match status" value="1"/>
</dbReference>
<feature type="DNA-binding region" description="H-T-H motif" evidence="4">
    <location>
        <begin position="41"/>
        <end position="60"/>
    </location>
</feature>
<keyword evidence="1" id="KW-0805">Transcription regulation</keyword>
<dbReference type="InterPro" id="IPR009057">
    <property type="entry name" value="Homeodomain-like_sf"/>
</dbReference>
<dbReference type="GO" id="GO:0003700">
    <property type="term" value="F:DNA-binding transcription factor activity"/>
    <property type="evidence" value="ECO:0007669"/>
    <property type="project" value="TreeGrafter"/>
</dbReference>
<evidence type="ECO:0000256" key="3">
    <source>
        <dbReference type="ARBA" id="ARBA00023163"/>
    </source>
</evidence>
<reference evidence="6 9" key="1">
    <citation type="journal article" date="2019" name="Int. J. Syst. Evol. Microbiol.">
        <title>The Global Catalogue of Microorganisms (GCM) 10K type strain sequencing project: providing services to taxonomists for standard genome sequencing and annotation.</title>
        <authorList>
            <consortium name="The Broad Institute Genomics Platform"/>
            <consortium name="The Broad Institute Genome Sequencing Center for Infectious Disease"/>
            <person name="Wu L."/>
            <person name="Ma J."/>
        </authorList>
    </citation>
    <scope>NUCLEOTIDE SEQUENCE [LARGE SCALE GENOMIC DNA]</scope>
    <source>
        <strain evidence="6 9">JCM 10667</strain>
    </source>
</reference>
<dbReference type="InterPro" id="IPR049445">
    <property type="entry name" value="TetR_SbtR-like_C"/>
</dbReference>